<accession>A0A366EGV0</accession>
<gene>
    <name evidence="1" type="ORF">DET59_12027</name>
</gene>
<proteinExistence type="predicted"/>
<evidence type="ECO:0000313" key="2">
    <source>
        <dbReference type="Proteomes" id="UP000252118"/>
    </source>
</evidence>
<reference evidence="1 2" key="1">
    <citation type="submission" date="2018-06" db="EMBL/GenBank/DDBJ databases">
        <title>Freshwater and sediment microbial communities from various areas in North America, analyzing microbe dynamics in response to fracking.</title>
        <authorList>
            <person name="Lamendella R."/>
        </authorList>
    </citation>
    <scope>NUCLEOTIDE SEQUENCE [LARGE SCALE GENOMIC DNA]</scope>
    <source>
        <strain evidence="1 2">97B</strain>
    </source>
</reference>
<dbReference type="OrthoDB" id="2906813at2"/>
<dbReference type="AlphaFoldDB" id="A0A366EGV0"/>
<dbReference type="RefSeq" id="WP_113970939.1">
    <property type="nucleotide sequence ID" value="NZ_QNRJ01000020.1"/>
</dbReference>
<comment type="caution">
    <text evidence="1">The sequence shown here is derived from an EMBL/GenBank/DDBJ whole genome shotgun (WGS) entry which is preliminary data.</text>
</comment>
<evidence type="ECO:0000313" key="1">
    <source>
        <dbReference type="EMBL" id="RBP01226.1"/>
    </source>
</evidence>
<dbReference type="Proteomes" id="UP000252118">
    <property type="component" value="Unassembled WGS sequence"/>
</dbReference>
<sequence length="82" mass="9827">MKGEWFEVEMHYLIDGHRNMSSNRFRCKRHELPCKISGWIKNIKMETGYRKTVVEKIILNGSEDIAEEIMSYKFDQDDLLPF</sequence>
<dbReference type="EMBL" id="QNRJ01000020">
    <property type="protein sequence ID" value="RBP01226.1"/>
    <property type="molecule type" value="Genomic_DNA"/>
</dbReference>
<name>A0A366EGV0_9BACI</name>
<organism evidence="1 2">
    <name type="scientific">Rossellomorea aquimaris</name>
    <dbReference type="NCBI Taxonomy" id="189382"/>
    <lineage>
        <taxon>Bacteria</taxon>
        <taxon>Bacillati</taxon>
        <taxon>Bacillota</taxon>
        <taxon>Bacilli</taxon>
        <taxon>Bacillales</taxon>
        <taxon>Bacillaceae</taxon>
        <taxon>Rossellomorea</taxon>
    </lineage>
</organism>
<protein>
    <submittedName>
        <fullName evidence="1">Uncharacterized protein</fullName>
    </submittedName>
</protein>